<organism evidence="14 15">
    <name type="scientific">Anaerosolibacter carboniphilus</name>
    <dbReference type="NCBI Taxonomy" id="1417629"/>
    <lineage>
        <taxon>Bacteria</taxon>
        <taxon>Bacillati</taxon>
        <taxon>Bacillota</taxon>
        <taxon>Clostridia</taxon>
        <taxon>Peptostreptococcales</taxon>
        <taxon>Thermotaleaceae</taxon>
        <taxon>Anaerosolibacter</taxon>
    </lineage>
</organism>
<feature type="transmembrane region" description="Helical" evidence="11">
    <location>
        <begin position="221"/>
        <end position="254"/>
    </location>
</feature>
<dbReference type="Proteomes" id="UP000579281">
    <property type="component" value="Unassembled WGS sequence"/>
</dbReference>
<gene>
    <name evidence="14" type="ORF">HNQ80_002228</name>
</gene>
<keyword evidence="7 11" id="KW-1133">Transmembrane helix</keyword>
<evidence type="ECO:0000256" key="8">
    <source>
        <dbReference type="ARBA" id="ARBA00023136"/>
    </source>
</evidence>
<evidence type="ECO:0000256" key="2">
    <source>
        <dbReference type="ARBA" id="ARBA00007379"/>
    </source>
</evidence>
<dbReference type="Gene3D" id="3.30.70.3040">
    <property type="match status" value="1"/>
</dbReference>
<keyword evidence="8 10" id="KW-0472">Membrane</keyword>
<feature type="domain" description="ABC3 transporter permease C-terminal" evidence="12">
    <location>
        <begin position="184"/>
        <end position="287"/>
    </location>
</feature>
<dbReference type="InterPro" id="IPR003838">
    <property type="entry name" value="ABC3_permease_C"/>
</dbReference>
<comment type="similarity">
    <text evidence="2 10">Belongs to the ABC-4 integral membrane protein family. FtsX subfamily.</text>
</comment>
<dbReference type="GO" id="GO:0005886">
    <property type="term" value="C:plasma membrane"/>
    <property type="evidence" value="ECO:0007669"/>
    <property type="project" value="UniProtKB-SubCell"/>
</dbReference>
<evidence type="ECO:0000256" key="6">
    <source>
        <dbReference type="ARBA" id="ARBA00022692"/>
    </source>
</evidence>
<dbReference type="GO" id="GO:0051301">
    <property type="term" value="P:cell division"/>
    <property type="evidence" value="ECO:0007669"/>
    <property type="project" value="UniProtKB-KW"/>
</dbReference>
<evidence type="ECO:0000256" key="4">
    <source>
        <dbReference type="ARBA" id="ARBA00022475"/>
    </source>
</evidence>
<evidence type="ECO:0000256" key="7">
    <source>
        <dbReference type="ARBA" id="ARBA00022989"/>
    </source>
</evidence>
<name>A0A841L167_9FIRM</name>
<evidence type="ECO:0000256" key="11">
    <source>
        <dbReference type="SAM" id="Phobius"/>
    </source>
</evidence>
<keyword evidence="9 10" id="KW-0131">Cell cycle</keyword>
<dbReference type="PANTHER" id="PTHR47755:SF1">
    <property type="entry name" value="CELL DIVISION PROTEIN FTSX"/>
    <property type="match status" value="1"/>
</dbReference>
<comment type="subcellular location">
    <subcellularLocation>
        <location evidence="1">Cell membrane</location>
        <topology evidence="1">Multi-pass membrane protein</topology>
    </subcellularLocation>
</comment>
<dbReference type="InterPro" id="IPR004513">
    <property type="entry name" value="FtsX"/>
</dbReference>
<dbReference type="RefSeq" id="WP_330602830.1">
    <property type="nucleotide sequence ID" value="NZ_JACHEN010000012.1"/>
</dbReference>
<evidence type="ECO:0000256" key="9">
    <source>
        <dbReference type="ARBA" id="ARBA00023306"/>
    </source>
</evidence>
<keyword evidence="15" id="KW-1185">Reference proteome</keyword>
<dbReference type="InterPro" id="IPR040690">
    <property type="entry name" value="FtsX_ECD"/>
</dbReference>
<dbReference type="PIRSF" id="PIRSF003097">
    <property type="entry name" value="FtsX"/>
    <property type="match status" value="1"/>
</dbReference>
<dbReference type="EMBL" id="JACHEN010000012">
    <property type="protein sequence ID" value="MBB6216129.1"/>
    <property type="molecule type" value="Genomic_DNA"/>
</dbReference>
<evidence type="ECO:0000256" key="5">
    <source>
        <dbReference type="ARBA" id="ARBA00022618"/>
    </source>
</evidence>
<keyword evidence="5 10" id="KW-0132">Cell division</keyword>
<feature type="transmembrane region" description="Helical" evidence="11">
    <location>
        <begin position="35"/>
        <end position="57"/>
    </location>
</feature>
<feature type="domain" description="FtsX extracellular" evidence="13">
    <location>
        <begin position="70"/>
        <end position="158"/>
    </location>
</feature>
<evidence type="ECO:0000259" key="12">
    <source>
        <dbReference type="Pfam" id="PF02687"/>
    </source>
</evidence>
<dbReference type="PANTHER" id="PTHR47755">
    <property type="entry name" value="CELL DIVISION PROTEIN FTSX"/>
    <property type="match status" value="1"/>
</dbReference>
<evidence type="ECO:0000313" key="15">
    <source>
        <dbReference type="Proteomes" id="UP000579281"/>
    </source>
</evidence>
<evidence type="ECO:0000313" key="14">
    <source>
        <dbReference type="EMBL" id="MBB6216129.1"/>
    </source>
</evidence>
<proteinExistence type="inferred from homology"/>
<evidence type="ECO:0000256" key="1">
    <source>
        <dbReference type="ARBA" id="ARBA00004651"/>
    </source>
</evidence>
<feature type="transmembrane region" description="Helical" evidence="11">
    <location>
        <begin position="179"/>
        <end position="200"/>
    </location>
</feature>
<feature type="transmembrane region" description="Helical" evidence="11">
    <location>
        <begin position="274"/>
        <end position="297"/>
    </location>
</feature>
<comment type="function">
    <text evidence="10">Part of the ABC transporter FtsEX involved in asymmetric cellular division facilitating the initiation of sporulation.</text>
</comment>
<dbReference type="Pfam" id="PF18075">
    <property type="entry name" value="FtsX_ECD"/>
    <property type="match status" value="1"/>
</dbReference>
<sequence>MKDWGDLKMKSFLNNSGYFLKEVRTIIRLDLMSNIFSLFSTTLIFFILTMVMSGWWISNQVVEAVQGEAEINAYFDENIGNDGVTALVEKIETIDGVQEARLVNEDEAYDRMAEILGEDARVLEFFEDNPFSPFIEVKIHLEEINSVLTHLDTMADIAYVRDNREILDRLKNIAGTLKFLGFVVVGAVGISTLVIISHIIRQGIYSNREQINTLRLLGAPELFIAFPFLLEGLFLTVGGGIFAAVLAIFSIKYIYAQLAGPLPFIPLPSRDALIFNLVILITGLSACMGIVGSLLGLSSAKNN</sequence>
<evidence type="ECO:0000256" key="10">
    <source>
        <dbReference type="PIRNR" id="PIRNR003097"/>
    </source>
</evidence>
<protein>
    <recommendedName>
        <fullName evidence="3 10">Cell division protein FtsX</fullName>
    </recommendedName>
</protein>
<evidence type="ECO:0000256" key="3">
    <source>
        <dbReference type="ARBA" id="ARBA00021907"/>
    </source>
</evidence>
<dbReference type="Pfam" id="PF02687">
    <property type="entry name" value="FtsX"/>
    <property type="match status" value="1"/>
</dbReference>
<accession>A0A841L167</accession>
<evidence type="ECO:0000259" key="13">
    <source>
        <dbReference type="Pfam" id="PF18075"/>
    </source>
</evidence>
<dbReference type="AlphaFoldDB" id="A0A841L167"/>
<reference evidence="14 15" key="1">
    <citation type="submission" date="2020-08" db="EMBL/GenBank/DDBJ databases">
        <title>Genomic Encyclopedia of Type Strains, Phase IV (KMG-IV): sequencing the most valuable type-strain genomes for metagenomic binning, comparative biology and taxonomic classification.</title>
        <authorList>
            <person name="Goeker M."/>
        </authorList>
    </citation>
    <scope>NUCLEOTIDE SEQUENCE [LARGE SCALE GENOMIC DNA]</scope>
    <source>
        <strain evidence="14 15">DSM 103526</strain>
    </source>
</reference>
<keyword evidence="4 10" id="KW-1003">Cell membrane</keyword>
<comment type="caution">
    <text evidence="14">The sequence shown here is derived from an EMBL/GenBank/DDBJ whole genome shotgun (WGS) entry which is preliminary data.</text>
</comment>
<keyword evidence="6 11" id="KW-0812">Transmembrane</keyword>